<accession>A0ABR5VA34</accession>
<keyword evidence="2" id="KW-1185">Reference proteome</keyword>
<feature type="non-terminal residue" evidence="1">
    <location>
        <position position="1"/>
    </location>
</feature>
<sequence length="281" mass="30669">EWTNPHDHAVATAAPAKNERLVEELEASVGGRIYTGDAVPVCLTWDDFGLACRDKLLPLLIERKLPSTLALSSRAYDSSSTAIYDGYVGTQWSDFNDTPDYITVANHSATHGNADTDELVRMEVETGLEELQAALPKKKIRTFILPAALYYPNFRGASPDEWATMPGRRILENHAFTTGAWQVTDTSGSYPMTGNRPPQGLIRCWVDGSAGVAPVKKLIEQAAAKKHGVIVGGHPGKFDEPGLATTSQIAEFLDWLVAEQEAGRVRVLTLEQWACAQYGTL</sequence>
<protein>
    <submittedName>
        <fullName evidence="1">Polysaccharide deacetylase family protein</fullName>
    </submittedName>
</protein>
<name>A0ABR5VA34_9CORY</name>
<dbReference type="Proteomes" id="UP000070339">
    <property type="component" value="Unassembled WGS sequence"/>
</dbReference>
<comment type="caution">
    <text evidence="1">The sequence shown here is derived from an EMBL/GenBank/DDBJ whole genome shotgun (WGS) entry which is preliminary data.</text>
</comment>
<dbReference type="EMBL" id="LTEB01000023">
    <property type="protein sequence ID" value="KXU18456.1"/>
    <property type="molecule type" value="Genomic_DNA"/>
</dbReference>
<organism evidence="1 2">
    <name type="scientific">Corynebacterium simulans</name>
    <dbReference type="NCBI Taxonomy" id="146827"/>
    <lineage>
        <taxon>Bacteria</taxon>
        <taxon>Bacillati</taxon>
        <taxon>Actinomycetota</taxon>
        <taxon>Actinomycetes</taxon>
        <taxon>Mycobacteriales</taxon>
        <taxon>Corynebacteriaceae</taxon>
        <taxon>Corynebacterium</taxon>
    </lineage>
</organism>
<evidence type="ECO:0000313" key="2">
    <source>
        <dbReference type="Proteomes" id="UP000070339"/>
    </source>
</evidence>
<dbReference type="RefSeq" id="WP_153014937.1">
    <property type="nucleotide sequence ID" value="NZ_LTEB01000023.1"/>
</dbReference>
<dbReference type="InterPro" id="IPR011330">
    <property type="entry name" value="Glyco_hydro/deAcase_b/a-brl"/>
</dbReference>
<dbReference type="Gene3D" id="3.20.20.370">
    <property type="entry name" value="Glycoside hydrolase/deacetylase"/>
    <property type="match status" value="1"/>
</dbReference>
<reference evidence="1 2" key="1">
    <citation type="journal article" date="2016" name="Int. J. Syst. Evol. Microbiol.">
        <title>Resolving the Complexity of Human Skin Metagenomes Using Single-Molecule Sequencing.</title>
        <authorList>
            <consortium name="NISC Comparative Sequencing Program"/>
            <person name="Tsai Y.C."/>
            <person name="Conlan S."/>
            <person name="Deming C."/>
            <person name="Segre J.A."/>
            <person name="Kong H.H."/>
            <person name="Korlach J."/>
            <person name="Oh J."/>
        </authorList>
    </citation>
    <scope>NUCLEOTIDE SEQUENCE [LARGE SCALE GENOMIC DNA]</scope>
    <source>
        <strain evidence="1 2">1B08</strain>
    </source>
</reference>
<dbReference type="SUPFAM" id="SSF88713">
    <property type="entry name" value="Glycoside hydrolase/deacetylase"/>
    <property type="match status" value="1"/>
</dbReference>
<evidence type="ECO:0000313" key="1">
    <source>
        <dbReference type="EMBL" id="KXU18456.1"/>
    </source>
</evidence>
<proteinExistence type="predicted"/>
<gene>
    <name evidence="1" type="ORF">WM41_0867</name>
</gene>